<dbReference type="Gene3D" id="1.25.40.10">
    <property type="entry name" value="Tetratricopeptide repeat domain"/>
    <property type="match status" value="1"/>
</dbReference>
<dbReference type="EMBL" id="QWDC01000003">
    <property type="protein sequence ID" value="RFZ91337.1"/>
    <property type="molecule type" value="Genomic_DNA"/>
</dbReference>
<dbReference type="AlphaFoldDB" id="A0A372NRW4"/>
<feature type="repeat" description="TPR" evidence="1">
    <location>
        <begin position="435"/>
        <end position="468"/>
    </location>
</feature>
<protein>
    <submittedName>
        <fullName evidence="3">Tetratricopeptide repeat protein</fullName>
    </submittedName>
</protein>
<dbReference type="Gene3D" id="3.40.710.10">
    <property type="entry name" value="DD-peptidase/beta-lactamase superfamily"/>
    <property type="match status" value="1"/>
</dbReference>
<reference evidence="3 4" key="1">
    <citation type="submission" date="2018-08" db="EMBL/GenBank/DDBJ databases">
        <title>Mucilaginibacter sp. MYSH2.</title>
        <authorList>
            <person name="Seo T."/>
        </authorList>
    </citation>
    <scope>NUCLEOTIDE SEQUENCE [LARGE SCALE GENOMIC DNA]</scope>
    <source>
        <strain evidence="3 4">MYSH2</strain>
    </source>
</reference>
<evidence type="ECO:0000256" key="1">
    <source>
        <dbReference type="PROSITE-ProRule" id="PRU00339"/>
    </source>
</evidence>
<dbReference type="PANTHER" id="PTHR46825:SF9">
    <property type="entry name" value="BETA-LACTAMASE-RELATED DOMAIN-CONTAINING PROTEIN"/>
    <property type="match status" value="1"/>
</dbReference>
<dbReference type="InterPro" id="IPR001466">
    <property type="entry name" value="Beta-lactam-related"/>
</dbReference>
<dbReference type="InterPro" id="IPR011990">
    <property type="entry name" value="TPR-like_helical_dom_sf"/>
</dbReference>
<name>A0A372NRW4_9SPHI</name>
<organism evidence="3 4">
    <name type="scientific">Mucilaginibacter conchicola</name>
    <dbReference type="NCBI Taxonomy" id="2303333"/>
    <lineage>
        <taxon>Bacteria</taxon>
        <taxon>Pseudomonadati</taxon>
        <taxon>Bacteroidota</taxon>
        <taxon>Sphingobacteriia</taxon>
        <taxon>Sphingobacteriales</taxon>
        <taxon>Sphingobacteriaceae</taxon>
        <taxon>Mucilaginibacter</taxon>
    </lineage>
</organism>
<evidence type="ECO:0000313" key="3">
    <source>
        <dbReference type="EMBL" id="RFZ91337.1"/>
    </source>
</evidence>
<dbReference type="SMART" id="SM00028">
    <property type="entry name" value="TPR"/>
    <property type="match status" value="2"/>
</dbReference>
<dbReference type="Pfam" id="PF13181">
    <property type="entry name" value="TPR_8"/>
    <property type="match status" value="1"/>
</dbReference>
<proteinExistence type="predicted"/>
<dbReference type="PANTHER" id="PTHR46825">
    <property type="entry name" value="D-ALANYL-D-ALANINE-CARBOXYPEPTIDASE/ENDOPEPTIDASE AMPH"/>
    <property type="match status" value="1"/>
</dbReference>
<evidence type="ECO:0000313" key="4">
    <source>
        <dbReference type="Proteomes" id="UP000264217"/>
    </source>
</evidence>
<dbReference type="InterPro" id="IPR019734">
    <property type="entry name" value="TPR_rpt"/>
</dbReference>
<dbReference type="InterPro" id="IPR012338">
    <property type="entry name" value="Beta-lactam/transpept-like"/>
</dbReference>
<keyword evidence="4" id="KW-1185">Reference proteome</keyword>
<dbReference type="Pfam" id="PF00144">
    <property type="entry name" value="Beta-lactamase"/>
    <property type="match status" value="1"/>
</dbReference>
<dbReference type="InterPro" id="IPR050491">
    <property type="entry name" value="AmpC-like"/>
</dbReference>
<dbReference type="SUPFAM" id="SSF48452">
    <property type="entry name" value="TPR-like"/>
    <property type="match status" value="1"/>
</dbReference>
<comment type="caution">
    <text evidence="3">The sequence shown here is derived from an EMBL/GenBank/DDBJ whole genome shotgun (WGS) entry which is preliminary data.</text>
</comment>
<gene>
    <name evidence="3" type="ORF">D0C36_20645</name>
</gene>
<evidence type="ECO:0000259" key="2">
    <source>
        <dbReference type="Pfam" id="PF00144"/>
    </source>
</evidence>
<dbReference type="PROSITE" id="PS50005">
    <property type="entry name" value="TPR"/>
    <property type="match status" value="1"/>
</dbReference>
<feature type="domain" description="Beta-lactamase-related" evidence="2">
    <location>
        <begin position="53"/>
        <end position="336"/>
    </location>
</feature>
<accession>A0A372NRW4</accession>
<dbReference type="SUPFAM" id="SSF56601">
    <property type="entry name" value="beta-lactamase/transpeptidase-like"/>
    <property type="match status" value="1"/>
</dbReference>
<sequence>MTEIGSLINKKPRSLKRILYMKRLIYFILLSISVMDSFAQQAAVRQIDSAMQLAHQRGIFNGNILVAVKGKVIYERSLGYADGTKTTPLNLSMKFDIGSISKEFNGVAIMLLSERGKLSLDDSLAKFFPEFPAWAKTIKLKQLINYTSGIPALGPAADSTDALVYQSLLKLNALAAQPGTVYIYNHVNVVLQRRIIEKVSGLSYAEFIRKNLLQPAGMNASLVDYPVNGFGMAKAFDQAGRPSDYATGVTGWVRLPVRDLYEWTRALHSGKLISEKSLKLLAESFPGGESSLGTTGYEGDRLIWHQHQGSNYNHEAAFYTNLPEDITIVMMTNNQQMKVWPLKTTILNILHHQPYTVPKKSLYLTIRDRMLDDVNVGLAYYRQLKATGQERYDFSFEIGDLISTGKYLQRRNKYDEAIKVLQTAVQLQARNGDLSYGYELIGDCYQEKGDLAQAAASYRKAVELSPENKNAAGRLQAIEKKAK</sequence>
<keyword evidence="1" id="KW-0802">TPR repeat</keyword>
<dbReference type="Proteomes" id="UP000264217">
    <property type="component" value="Unassembled WGS sequence"/>
</dbReference>